<evidence type="ECO:0000256" key="23">
    <source>
        <dbReference type="RuleBase" id="RU000304"/>
    </source>
</evidence>
<evidence type="ECO:0000256" key="21">
    <source>
        <dbReference type="ARBA" id="ARBA00046964"/>
    </source>
</evidence>
<dbReference type="Proteomes" id="UP000266673">
    <property type="component" value="Unassembled WGS sequence"/>
</dbReference>
<reference evidence="25 26" key="1">
    <citation type="submission" date="2018-06" db="EMBL/GenBank/DDBJ databases">
        <title>Comparative genomics reveals the genomic features of Rhizophagus irregularis, R. cerebriforme, R. diaphanum and Gigaspora rosea, and their symbiotic lifestyle signature.</title>
        <authorList>
            <person name="Morin E."/>
            <person name="San Clemente H."/>
            <person name="Chen E.C.H."/>
            <person name="De La Providencia I."/>
            <person name="Hainaut M."/>
            <person name="Kuo A."/>
            <person name="Kohler A."/>
            <person name="Murat C."/>
            <person name="Tang N."/>
            <person name="Roy S."/>
            <person name="Loubradou J."/>
            <person name="Henrissat B."/>
            <person name="Grigoriev I.V."/>
            <person name="Corradi N."/>
            <person name="Roux C."/>
            <person name="Martin F.M."/>
        </authorList>
    </citation>
    <scope>NUCLEOTIDE SEQUENCE [LARGE SCALE GENOMIC DNA]</scope>
    <source>
        <strain evidence="25 26">DAOM 194757</strain>
    </source>
</reference>
<name>A0A397VER0_9GLOM</name>
<accession>A0A397VER0</accession>
<proteinExistence type="inferred from homology"/>
<dbReference type="PANTHER" id="PTHR24058">
    <property type="entry name" value="DUAL SPECIFICITY PROTEIN KINASE"/>
    <property type="match status" value="1"/>
</dbReference>
<evidence type="ECO:0000256" key="12">
    <source>
        <dbReference type="ARBA" id="ARBA00022777"/>
    </source>
</evidence>
<keyword evidence="14" id="KW-0832">Ubl conjugation</keyword>
<dbReference type="OrthoDB" id="9332038at2759"/>
<dbReference type="InterPro" id="IPR044092">
    <property type="entry name" value="STKc_PRP4"/>
</dbReference>
<dbReference type="PANTHER" id="PTHR24058:SF103">
    <property type="entry name" value="SERINE_THREONINE-PROTEIN KINASE PRP4 HOMOLOG"/>
    <property type="match status" value="1"/>
</dbReference>
<keyword evidence="15" id="KW-0007">Acetylation</keyword>
<dbReference type="Gene3D" id="1.10.510.10">
    <property type="entry name" value="Transferase(Phosphotransferase) domain 1"/>
    <property type="match status" value="1"/>
</dbReference>
<evidence type="ECO:0000256" key="13">
    <source>
        <dbReference type="ARBA" id="ARBA00022840"/>
    </source>
</evidence>
<dbReference type="GO" id="GO:0005681">
    <property type="term" value="C:spliceosomal complex"/>
    <property type="evidence" value="ECO:0007669"/>
    <property type="project" value="UniProtKB-KW"/>
</dbReference>
<evidence type="ECO:0000313" key="25">
    <source>
        <dbReference type="EMBL" id="RIB20934.1"/>
    </source>
</evidence>
<keyword evidence="26" id="KW-1185">Reference proteome</keyword>
<feature type="binding site" evidence="22">
    <location>
        <position position="60"/>
    </location>
    <ligand>
        <name>ATP</name>
        <dbReference type="ChEBI" id="CHEBI:30616"/>
    </ligand>
</feature>
<keyword evidence="8" id="KW-0507">mRNA processing</keyword>
<evidence type="ECO:0000256" key="2">
    <source>
        <dbReference type="ARBA" id="ARBA00004286"/>
    </source>
</evidence>
<evidence type="ECO:0000256" key="9">
    <source>
        <dbReference type="ARBA" id="ARBA00022679"/>
    </source>
</evidence>
<keyword evidence="12 25" id="KW-0418">Kinase</keyword>
<dbReference type="EC" id="2.7.11.1" evidence="3"/>
<evidence type="ECO:0000256" key="19">
    <source>
        <dbReference type="ARBA" id="ARBA00023637"/>
    </source>
</evidence>
<dbReference type="GO" id="GO:0005694">
    <property type="term" value="C:chromosome"/>
    <property type="evidence" value="ECO:0007669"/>
    <property type="project" value="UniProtKB-SubCell"/>
</dbReference>
<comment type="subcellular location">
    <subcellularLocation>
        <location evidence="2">Chromosome</location>
    </subcellularLocation>
    <subcellularLocation>
        <location evidence="1">Nucleus</location>
    </subcellularLocation>
</comment>
<evidence type="ECO:0000256" key="1">
    <source>
        <dbReference type="ARBA" id="ARBA00004123"/>
    </source>
</evidence>
<evidence type="ECO:0000256" key="11">
    <source>
        <dbReference type="ARBA" id="ARBA00022741"/>
    </source>
</evidence>
<dbReference type="CDD" id="cd14135">
    <property type="entry name" value="STKc_PRP4"/>
    <property type="match status" value="1"/>
</dbReference>
<keyword evidence="17" id="KW-0539">Nucleus</keyword>
<comment type="caution">
    <text evidence="25">The sequence shown here is derived from an EMBL/GenBank/DDBJ whole genome shotgun (WGS) entry which is preliminary data.</text>
</comment>
<comment type="similarity">
    <text evidence="18">Belongs to the protein kinase superfamily. CMGC Ser/Thr protein kinase family.</text>
</comment>
<evidence type="ECO:0000256" key="7">
    <source>
        <dbReference type="ARBA" id="ARBA00022553"/>
    </source>
</evidence>
<evidence type="ECO:0000256" key="14">
    <source>
        <dbReference type="ARBA" id="ARBA00022843"/>
    </source>
</evidence>
<evidence type="ECO:0000259" key="24">
    <source>
        <dbReference type="PROSITE" id="PS50011"/>
    </source>
</evidence>
<evidence type="ECO:0000256" key="18">
    <source>
        <dbReference type="ARBA" id="ARBA00023596"/>
    </source>
</evidence>
<dbReference type="InterPro" id="IPR050494">
    <property type="entry name" value="Ser_Thr_dual-spec_kinase"/>
</dbReference>
<dbReference type="FunFam" id="1.10.510.10:FF:000078">
    <property type="entry name" value="Serine/threonine-protein kinase PRP4 homolog"/>
    <property type="match status" value="1"/>
</dbReference>
<dbReference type="GO" id="GO:0005524">
    <property type="term" value="F:ATP binding"/>
    <property type="evidence" value="ECO:0007669"/>
    <property type="project" value="UniProtKB-UniRule"/>
</dbReference>
<protein>
    <recommendedName>
        <fullName evidence="19">Serine/threonine-protein kinase PRP4 homolog</fullName>
        <ecNumber evidence="3">2.7.11.1</ecNumber>
    </recommendedName>
    <alternativeName>
        <fullName evidence="20">PRP4 pre-mRNA-processing factor 4 homolog</fullName>
    </alternativeName>
</protein>
<dbReference type="SUPFAM" id="SSF56112">
    <property type="entry name" value="Protein kinase-like (PK-like)"/>
    <property type="match status" value="1"/>
</dbReference>
<dbReference type="Gene3D" id="3.30.200.20">
    <property type="entry name" value="Phosphorylase Kinase, domain 1"/>
    <property type="match status" value="1"/>
</dbReference>
<dbReference type="PROSITE" id="PS00107">
    <property type="entry name" value="PROTEIN_KINASE_ATP"/>
    <property type="match status" value="1"/>
</dbReference>
<keyword evidence="6 23" id="KW-0723">Serine/threonine-protein kinase</keyword>
<keyword evidence="16" id="KW-0508">mRNA splicing</keyword>
<keyword evidence="11 22" id="KW-0547">Nucleotide-binding</keyword>
<feature type="domain" description="Protein kinase" evidence="24">
    <location>
        <begin position="31"/>
        <end position="347"/>
    </location>
</feature>
<dbReference type="AlphaFoldDB" id="A0A397VER0"/>
<evidence type="ECO:0000256" key="3">
    <source>
        <dbReference type="ARBA" id="ARBA00012513"/>
    </source>
</evidence>
<comment type="subunit">
    <text evidence="21">Interacts with CLK1 C-terminus. Associates with the U5 snRNP and NCOR1 deacetylase complexes. Identified in the spliceosome C complex.</text>
</comment>
<evidence type="ECO:0000256" key="16">
    <source>
        <dbReference type="ARBA" id="ARBA00023187"/>
    </source>
</evidence>
<dbReference type="InterPro" id="IPR000719">
    <property type="entry name" value="Prot_kinase_dom"/>
</dbReference>
<dbReference type="InterPro" id="IPR008271">
    <property type="entry name" value="Ser/Thr_kinase_AS"/>
</dbReference>
<keyword evidence="5" id="KW-1017">Isopeptide bond</keyword>
<organism evidence="25 26">
    <name type="scientific">Gigaspora rosea</name>
    <dbReference type="NCBI Taxonomy" id="44941"/>
    <lineage>
        <taxon>Eukaryota</taxon>
        <taxon>Fungi</taxon>
        <taxon>Fungi incertae sedis</taxon>
        <taxon>Mucoromycota</taxon>
        <taxon>Glomeromycotina</taxon>
        <taxon>Glomeromycetes</taxon>
        <taxon>Diversisporales</taxon>
        <taxon>Gigasporaceae</taxon>
        <taxon>Gigaspora</taxon>
    </lineage>
</organism>
<dbReference type="GO" id="GO:0004674">
    <property type="term" value="F:protein serine/threonine kinase activity"/>
    <property type="evidence" value="ECO:0007669"/>
    <property type="project" value="UniProtKB-KW"/>
</dbReference>
<dbReference type="Pfam" id="PF00069">
    <property type="entry name" value="Pkinase"/>
    <property type="match status" value="1"/>
</dbReference>
<dbReference type="InterPro" id="IPR017441">
    <property type="entry name" value="Protein_kinase_ATP_BS"/>
</dbReference>
<dbReference type="FunFam" id="3.30.200.20:FF:000123">
    <property type="entry name" value="serine/threonine-protein kinase PRP4 homolog"/>
    <property type="match status" value="1"/>
</dbReference>
<sequence length="351" mass="40366">MHDHAVGLVDNYDDAEGYYRVLLGEILDNRYHVYSHLGKGVFSSVVKAKDTKEGMDVAIKIIRNNETMYRAGIKELNILKKLMLSDPENKKHVIRLFRHFEHKGHLCLVFESLSMNLREVLKKFGKDVGINIKAVRIYAQQLFLSLSLLAKCNILHADIKPDNILVSESKNTLKMCDLGSASDASENDITPYLVSRFYRAPEIIIGLPYDCALDMWSVGCTLYELYTGKILFPGRSNNQMLKLMMELKGKFPNKSLRKGQFTKQHFDDDYNFLYRETDRISNKEVVKTIIITKPTRDLKTRLLSKTSHMTDEELRLLTAFVDLLDKCLNLNPEKRLTVKEALMHPFVTGKL</sequence>
<evidence type="ECO:0000256" key="17">
    <source>
        <dbReference type="ARBA" id="ARBA00023242"/>
    </source>
</evidence>
<keyword evidence="9" id="KW-0808">Transferase</keyword>
<evidence type="ECO:0000256" key="5">
    <source>
        <dbReference type="ARBA" id="ARBA00022499"/>
    </source>
</evidence>
<evidence type="ECO:0000256" key="4">
    <source>
        <dbReference type="ARBA" id="ARBA00022454"/>
    </source>
</evidence>
<evidence type="ECO:0000256" key="6">
    <source>
        <dbReference type="ARBA" id="ARBA00022527"/>
    </source>
</evidence>
<evidence type="ECO:0000256" key="20">
    <source>
        <dbReference type="ARBA" id="ARBA00031858"/>
    </source>
</evidence>
<dbReference type="InterPro" id="IPR011009">
    <property type="entry name" value="Kinase-like_dom_sf"/>
</dbReference>
<evidence type="ECO:0000256" key="15">
    <source>
        <dbReference type="ARBA" id="ARBA00022990"/>
    </source>
</evidence>
<gene>
    <name evidence="25" type="ORF">C2G38_1963187</name>
</gene>
<keyword evidence="13 22" id="KW-0067">ATP-binding</keyword>
<keyword evidence="7" id="KW-0597">Phosphoprotein</keyword>
<keyword evidence="10" id="KW-0747">Spliceosome</keyword>
<evidence type="ECO:0000256" key="10">
    <source>
        <dbReference type="ARBA" id="ARBA00022728"/>
    </source>
</evidence>
<evidence type="ECO:0000256" key="22">
    <source>
        <dbReference type="PROSITE-ProRule" id="PRU10141"/>
    </source>
</evidence>
<dbReference type="PROSITE" id="PS00108">
    <property type="entry name" value="PROTEIN_KINASE_ST"/>
    <property type="match status" value="1"/>
</dbReference>
<dbReference type="SMART" id="SM00220">
    <property type="entry name" value="S_TKc"/>
    <property type="match status" value="1"/>
</dbReference>
<dbReference type="STRING" id="44941.A0A397VER0"/>
<evidence type="ECO:0000256" key="8">
    <source>
        <dbReference type="ARBA" id="ARBA00022664"/>
    </source>
</evidence>
<keyword evidence="4" id="KW-0158">Chromosome</keyword>
<dbReference type="GO" id="GO:0045292">
    <property type="term" value="P:mRNA cis splicing, via spliceosome"/>
    <property type="evidence" value="ECO:0007669"/>
    <property type="project" value="InterPro"/>
</dbReference>
<dbReference type="PROSITE" id="PS50011">
    <property type="entry name" value="PROTEIN_KINASE_DOM"/>
    <property type="match status" value="1"/>
</dbReference>
<dbReference type="EMBL" id="QKWP01000389">
    <property type="protein sequence ID" value="RIB20934.1"/>
    <property type="molecule type" value="Genomic_DNA"/>
</dbReference>
<evidence type="ECO:0000313" key="26">
    <source>
        <dbReference type="Proteomes" id="UP000266673"/>
    </source>
</evidence>